<dbReference type="PROSITE" id="PS00498">
    <property type="entry name" value="TYROSINASE_2"/>
    <property type="match status" value="1"/>
</dbReference>
<evidence type="ECO:0000256" key="11">
    <source>
        <dbReference type="SAM" id="MobiDB-lite"/>
    </source>
</evidence>
<feature type="domain" description="Tyrosinase copper-binding" evidence="12">
    <location>
        <begin position="226"/>
        <end position="237"/>
    </location>
</feature>
<keyword evidence="4" id="KW-0479">Metal-binding</keyword>
<feature type="region of interest" description="Disordered" evidence="11">
    <location>
        <begin position="563"/>
        <end position="586"/>
    </location>
</feature>
<evidence type="ECO:0000313" key="14">
    <source>
        <dbReference type="Proteomes" id="UP001465668"/>
    </source>
</evidence>
<sequence length="586" mass="65474">MLKSSQAILRDAILYVAKELTPEEGQDKYWVRPGLPVFPDEATDSKVVRVTRQEKLRQEYASLEKVNGTVEIPNPLFAYKFQSNTDAQFKVSVLGHLKEIQNLSTATRYDSRTQFSAEISERVQNKLLTERLTLFTREVNQELAVEGNLRERVVYLIQAYEKFDHVTHNQGDPARVPATGRDGRPSKVQGLGFGSIEDIHNTLHVLVGGSGDYGGHMGSVPISAFDPIFWLHHTNIDRLVSIWQGLHDDETKPDSWVSTKPARGGTWVTPPDADEGLTTPLAPFYKVANNFWDSTAVRKTTIFGYGYPETQSWNFKEAADCRKDIRNHLTTLYTAGSLGNMIAASQRGGTTLDHVNRALEAISQKTTSQKPESSLASILPPSDVPKVQVSDDRSLTKLAKDDTYLEWLVNIKAQKYPLNGEYLVHVFLGPVPQDDSTILYSVSPYHVGTFWPLGQPEDTQCDKCQRDQAARTEITGQFPLDFASAERYFAGALGSLSEDDGITYLQKNLQWEVVDNQGQRLQSRRSDVDGLLVGVVSNRVKLPATEHDLPRYSPDITIYPEITTKQDGSSGRAKSTGITEDSKYFN</sequence>
<dbReference type="InterPro" id="IPR041640">
    <property type="entry name" value="Tyrosinase_C"/>
</dbReference>
<dbReference type="Pfam" id="PF00264">
    <property type="entry name" value="Tyrosinase"/>
    <property type="match status" value="1"/>
</dbReference>
<accession>A0ABR2X8L5</accession>
<dbReference type="InterPro" id="IPR050316">
    <property type="entry name" value="Tyrosinase/Hemocyanin"/>
</dbReference>
<comment type="similarity">
    <text evidence="2">Belongs to the tyrosinase family.</text>
</comment>
<evidence type="ECO:0000256" key="6">
    <source>
        <dbReference type="ARBA" id="ARBA00023008"/>
    </source>
</evidence>
<evidence type="ECO:0000256" key="7">
    <source>
        <dbReference type="ARBA" id="ARBA00023033"/>
    </source>
</evidence>
<evidence type="ECO:0000256" key="9">
    <source>
        <dbReference type="ARBA" id="ARBA00048233"/>
    </source>
</evidence>
<proteinExistence type="inferred from homology"/>
<dbReference type="EMBL" id="JARVKM010000105">
    <property type="protein sequence ID" value="KAK9769976.1"/>
    <property type="molecule type" value="Genomic_DNA"/>
</dbReference>
<evidence type="ECO:0000256" key="2">
    <source>
        <dbReference type="ARBA" id="ARBA00009928"/>
    </source>
</evidence>
<evidence type="ECO:0000256" key="3">
    <source>
        <dbReference type="ARBA" id="ARBA00011906"/>
    </source>
</evidence>
<evidence type="ECO:0000256" key="4">
    <source>
        <dbReference type="ARBA" id="ARBA00022723"/>
    </source>
</evidence>
<evidence type="ECO:0000256" key="8">
    <source>
        <dbReference type="ARBA" id="ARBA00023101"/>
    </source>
</evidence>
<feature type="compositionally biased region" description="Polar residues" evidence="11">
    <location>
        <begin position="563"/>
        <end position="579"/>
    </location>
</feature>
<keyword evidence="14" id="KW-1185">Reference proteome</keyword>
<keyword evidence="7" id="KW-0503">Monooxygenase</keyword>
<dbReference type="Gene3D" id="1.10.1280.10">
    <property type="entry name" value="Di-copper center containing domain from catechol oxidase"/>
    <property type="match status" value="1"/>
</dbReference>
<evidence type="ECO:0000256" key="5">
    <source>
        <dbReference type="ARBA" id="ARBA00023002"/>
    </source>
</evidence>
<dbReference type="SUPFAM" id="SSF48056">
    <property type="entry name" value="Di-copper centre-containing domain"/>
    <property type="match status" value="1"/>
</dbReference>
<evidence type="ECO:0000313" key="13">
    <source>
        <dbReference type="EMBL" id="KAK9769976.1"/>
    </source>
</evidence>
<keyword evidence="6" id="KW-0186">Copper</keyword>
<keyword evidence="5" id="KW-0560">Oxidoreductase</keyword>
<dbReference type="EC" id="1.14.18.1" evidence="3"/>
<comment type="caution">
    <text evidence="13">The sequence shown here is derived from an EMBL/GenBank/DDBJ whole genome shotgun (WGS) entry which is preliminary data.</text>
</comment>
<dbReference type="Proteomes" id="UP001465668">
    <property type="component" value="Unassembled WGS sequence"/>
</dbReference>
<dbReference type="InterPro" id="IPR002227">
    <property type="entry name" value="Tyrosinase_Cu-bd"/>
</dbReference>
<protein>
    <recommendedName>
        <fullName evidence="3">tyrosinase</fullName>
        <ecNumber evidence="3">1.14.18.1</ecNumber>
    </recommendedName>
</protein>
<evidence type="ECO:0000256" key="10">
    <source>
        <dbReference type="ARBA" id="ARBA00048881"/>
    </source>
</evidence>
<dbReference type="PANTHER" id="PTHR11474">
    <property type="entry name" value="TYROSINASE FAMILY MEMBER"/>
    <property type="match status" value="1"/>
</dbReference>
<dbReference type="InterPro" id="IPR008922">
    <property type="entry name" value="Di-copper_centre_dom_sf"/>
</dbReference>
<evidence type="ECO:0000256" key="1">
    <source>
        <dbReference type="ARBA" id="ARBA00001973"/>
    </source>
</evidence>
<dbReference type="Pfam" id="PF18132">
    <property type="entry name" value="Tyrosinase_C"/>
    <property type="match status" value="1"/>
</dbReference>
<dbReference type="PRINTS" id="PR00092">
    <property type="entry name" value="TYROSINASE"/>
</dbReference>
<comment type="catalytic activity">
    <reaction evidence="10">
        <text>L-tyrosine + O2 = L-dopaquinone + H2O</text>
        <dbReference type="Rhea" id="RHEA:18117"/>
        <dbReference type="ChEBI" id="CHEBI:15377"/>
        <dbReference type="ChEBI" id="CHEBI:15379"/>
        <dbReference type="ChEBI" id="CHEBI:57924"/>
        <dbReference type="ChEBI" id="CHEBI:58315"/>
        <dbReference type="EC" id="1.14.18.1"/>
    </reaction>
</comment>
<organism evidence="13 14">
    <name type="scientific">Seiridium cardinale</name>
    <dbReference type="NCBI Taxonomy" id="138064"/>
    <lineage>
        <taxon>Eukaryota</taxon>
        <taxon>Fungi</taxon>
        <taxon>Dikarya</taxon>
        <taxon>Ascomycota</taxon>
        <taxon>Pezizomycotina</taxon>
        <taxon>Sordariomycetes</taxon>
        <taxon>Xylariomycetidae</taxon>
        <taxon>Amphisphaeriales</taxon>
        <taxon>Sporocadaceae</taxon>
        <taxon>Seiridium</taxon>
    </lineage>
</organism>
<dbReference type="Gene3D" id="2.60.310.20">
    <property type="match status" value="1"/>
</dbReference>
<dbReference type="PANTHER" id="PTHR11474:SF76">
    <property type="entry name" value="SHKT DOMAIN-CONTAINING PROTEIN"/>
    <property type="match status" value="1"/>
</dbReference>
<reference evidence="13 14" key="1">
    <citation type="submission" date="2024-02" db="EMBL/GenBank/DDBJ databases">
        <title>First draft genome assembly of two strains of Seiridium cardinale.</title>
        <authorList>
            <person name="Emiliani G."/>
            <person name="Scali E."/>
        </authorList>
    </citation>
    <scope>NUCLEOTIDE SEQUENCE [LARGE SCALE GENOMIC DNA]</scope>
    <source>
        <strain evidence="13 14">BM-138-000479</strain>
    </source>
</reference>
<name>A0ABR2X8L5_9PEZI</name>
<comment type="cofactor">
    <cofactor evidence="1">
        <name>Cu(2+)</name>
        <dbReference type="ChEBI" id="CHEBI:29036"/>
    </cofactor>
</comment>
<feature type="region of interest" description="Disordered" evidence="11">
    <location>
        <begin position="253"/>
        <end position="273"/>
    </location>
</feature>
<gene>
    <name evidence="13" type="ORF">SCAR479_13366</name>
</gene>
<keyword evidence="8" id="KW-0470">Melanin biosynthesis</keyword>
<comment type="catalytic activity">
    <reaction evidence="9">
        <text>2 L-dopa + O2 = 2 L-dopaquinone + 2 H2O</text>
        <dbReference type="Rhea" id="RHEA:34287"/>
        <dbReference type="ChEBI" id="CHEBI:15377"/>
        <dbReference type="ChEBI" id="CHEBI:15379"/>
        <dbReference type="ChEBI" id="CHEBI:57504"/>
        <dbReference type="ChEBI" id="CHEBI:57924"/>
        <dbReference type="EC" id="1.14.18.1"/>
    </reaction>
</comment>
<evidence type="ECO:0000259" key="12">
    <source>
        <dbReference type="PROSITE" id="PS00498"/>
    </source>
</evidence>